<feature type="region of interest" description="Disordered" evidence="6">
    <location>
        <begin position="603"/>
        <end position="629"/>
    </location>
</feature>
<dbReference type="GO" id="GO:0005634">
    <property type="term" value="C:nucleus"/>
    <property type="evidence" value="ECO:0007669"/>
    <property type="project" value="UniProtKB-SubCell"/>
</dbReference>
<feature type="region of interest" description="Disordered" evidence="6">
    <location>
        <begin position="127"/>
        <end position="156"/>
    </location>
</feature>
<evidence type="ECO:0000256" key="6">
    <source>
        <dbReference type="SAM" id="MobiDB-lite"/>
    </source>
</evidence>
<feature type="domain" description="MBD" evidence="7">
    <location>
        <begin position="65"/>
        <end position="134"/>
    </location>
</feature>
<feature type="region of interest" description="Disordered" evidence="6">
    <location>
        <begin position="336"/>
        <end position="373"/>
    </location>
</feature>
<dbReference type="InterPro" id="IPR001739">
    <property type="entry name" value="Methyl_CpG_DNA-bd"/>
</dbReference>
<feature type="region of interest" description="Disordered" evidence="6">
    <location>
        <begin position="241"/>
        <end position="267"/>
    </location>
</feature>
<dbReference type="EMBL" id="CM007373">
    <property type="protein sequence ID" value="OIV98909.1"/>
    <property type="molecule type" value="Genomic_DNA"/>
</dbReference>
<evidence type="ECO:0000313" key="8">
    <source>
        <dbReference type="EMBL" id="OIV98909.1"/>
    </source>
</evidence>
<dbReference type="GO" id="GO:0003677">
    <property type="term" value="F:DNA binding"/>
    <property type="evidence" value="ECO:0007669"/>
    <property type="project" value="UniProtKB-KW"/>
</dbReference>
<evidence type="ECO:0000256" key="5">
    <source>
        <dbReference type="ARBA" id="ARBA00023242"/>
    </source>
</evidence>
<keyword evidence="5" id="KW-0539">Nucleus</keyword>
<feature type="region of interest" description="Disordered" evidence="6">
    <location>
        <begin position="291"/>
        <end position="322"/>
    </location>
</feature>
<proteinExistence type="predicted"/>
<evidence type="ECO:0000256" key="2">
    <source>
        <dbReference type="ARBA" id="ARBA00023015"/>
    </source>
</evidence>
<keyword evidence="4" id="KW-0804">Transcription</keyword>
<keyword evidence="3" id="KW-0238">DNA-binding</keyword>
<feature type="domain" description="MBD" evidence="7">
    <location>
        <begin position="1"/>
        <end position="64"/>
    </location>
</feature>
<protein>
    <recommendedName>
        <fullName evidence="7">MBD domain-containing protein</fullName>
    </recommendedName>
</protein>
<evidence type="ECO:0000256" key="3">
    <source>
        <dbReference type="ARBA" id="ARBA00023125"/>
    </source>
</evidence>
<dbReference type="Gramene" id="OIV98909">
    <property type="protein sequence ID" value="OIV98909"/>
    <property type="gene ID" value="TanjilG_07344"/>
</dbReference>
<dbReference type="InterPro" id="IPR038945">
    <property type="entry name" value="MBD13-like"/>
</dbReference>
<feature type="compositionally biased region" description="Polar residues" evidence="6">
    <location>
        <begin position="307"/>
        <end position="322"/>
    </location>
</feature>
<dbReference type="AlphaFoldDB" id="A0A4P1R0V9"/>
<keyword evidence="2" id="KW-0805">Transcription regulation</keyword>
<evidence type="ECO:0000256" key="1">
    <source>
        <dbReference type="ARBA" id="ARBA00004123"/>
    </source>
</evidence>
<evidence type="ECO:0000256" key="4">
    <source>
        <dbReference type="ARBA" id="ARBA00023163"/>
    </source>
</evidence>
<evidence type="ECO:0000313" key="9">
    <source>
        <dbReference type="Proteomes" id="UP000188354"/>
    </source>
</evidence>
<keyword evidence="9" id="KW-1185">Reference proteome</keyword>
<feature type="compositionally biased region" description="Basic and acidic residues" evidence="6">
    <location>
        <begin position="127"/>
        <end position="141"/>
    </location>
</feature>
<dbReference type="PANTHER" id="PTHR34067:SF24">
    <property type="entry name" value="METHYL-CPG-BINDING DOMAIN-CONTAINING PROTEIN 13"/>
    <property type="match status" value="1"/>
</dbReference>
<organism evidence="8 9">
    <name type="scientific">Lupinus angustifolius</name>
    <name type="common">Narrow-leaved blue lupine</name>
    <dbReference type="NCBI Taxonomy" id="3871"/>
    <lineage>
        <taxon>Eukaryota</taxon>
        <taxon>Viridiplantae</taxon>
        <taxon>Streptophyta</taxon>
        <taxon>Embryophyta</taxon>
        <taxon>Tracheophyta</taxon>
        <taxon>Spermatophyta</taxon>
        <taxon>Magnoliopsida</taxon>
        <taxon>eudicotyledons</taxon>
        <taxon>Gunneridae</taxon>
        <taxon>Pentapetalae</taxon>
        <taxon>rosids</taxon>
        <taxon>fabids</taxon>
        <taxon>Fabales</taxon>
        <taxon>Fabaceae</taxon>
        <taxon>Papilionoideae</taxon>
        <taxon>50 kb inversion clade</taxon>
        <taxon>genistoids sensu lato</taxon>
        <taxon>core genistoids</taxon>
        <taxon>Genisteae</taxon>
        <taxon>Lupinus</taxon>
    </lineage>
</organism>
<dbReference type="PROSITE" id="PS50982">
    <property type="entry name" value="MBD"/>
    <property type="match status" value="2"/>
</dbReference>
<dbReference type="OrthoDB" id="10072024at2759"/>
<dbReference type="CDD" id="cd00122">
    <property type="entry name" value="MBD"/>
    <property type="match status" value="1"/>
</dbReference>
<accession>A0A4P1R0V9</accession>
<dbReference type="STRING" id="3871.A0A4P1R0V9"/>
<gene>
    <name evidence="8" type="ORF">TanjilG_07344</name>
</gene>
<evidence type="ECO:0000259" key="7">
    <source>
        <dbReference type="PROSITE" id="PS50982"/>
    </source>
</evidence>
<reference evidence="8 9" key="1">
    <citation type="journal article" date="2017" name="Plant Biotechnol. J.">
        <title>A comprehensive draft genome sequence for lupin (Lupinus angustifolius), an emerging health food: insights into plant-microbe interactions and legume evolution.</title>
        <authorList>
            <person name="Hane J.K."/>
            <person name="Ming Y."/>
            <person name="Kamphuis L.G."/>
            <person name="Nelson M.N."/>
            <person name="Garg G."/>
            <person name="Atkins C.A."/>
            <person name="Bayer P.E."/>
            <person name="Bravo A."/>
            <person name="Bringans S."/>
            <person name="Cannon S."/>
            <person name="Edwards D."/>
            <person name="Foley R."/>
            <person name="Gao L.L."/>
            <person name="Harrison M.J."/>
            <person name="Huang W."/>
            <person name="Hurgobin B."/>
            <person name="Li S."/>
            <person name="Liu C.W."/>
            <person name="McGrath A."/>
            <person name="Morahan G."/>
            <person name="Murray J."/>
            <person name="Weller J."/>
            <person name="Jian J."/>
            <person name="Singh K.B."/>
        </authorList>
    </citation>
    <scope>NUCLEOTIDE SEQUENCE [LARGE SCALE GENOMIC DNA]</scope>
    <source>
        <strain evidence="9">cv. Tanjil</strain>
        <tissue evidence="8">Whole plant</tissue>
    </source>
</reference>
<dbReference type="Proteomes" id="UP000188354">
    <property type="component" value="Chromosome LG13"/>
</dbReference>
<dbReference type="Pfam" id="PF01429">
    <property type="entry name" value="MBD"/>
    <property type="match status" value="2"/>
</dbReference>
<feature type="compositionally biased region" description="Basic and acidic residues" evidence="6">
    <location>
        <begin position="618"/>
        <end position="629"/>
    </location>
</feature>
<comment type="subcellular location">
    <subcellularLocation>
        <location evidence="1">Nucleus</location>
    </subcellularLocation>
</comment>
<feature type="compositionally biased region" description="Basic and acidic residues" evidence="6">
    <location>
        <begin position="357"/>
        <end position="371"/>
    </location>
</feature>
<dbReference type="SUPFAM" id="SSF54171">
    <property type="entry name" value="DNA-binding domain"/>
    <property type="match status" value="2"/>
</dbReference>
<dbReference type="PANTHER" id="PTHR34067">
    <property type="entry name" value="OS04G0193200 PROTEIN"/>
    <property type="match status" value="1"/>
</dbReference>
<sequence length="629" mass="69457">MEDSNSDEWLPPGWTVEVRVRKNGQRDKYYFAPLGGLKLKSRVEVFRHLDYSQNKVSIKKISDNVVVKEVIAEGLPPGWVKKTRITTKEDTIRKDSYYIDPVSGYAFRSLKDVDRYLESDEIGRNTFKPKDGSDLMSKPDKFSSAGVTSNPTSSVSMGLSSDMDLIANDHQIPKPAFSGEHMPTHVPISEHISSRCVADTKFISSVLSQAEGSDQKEGPFVLAESNVVPICTDDAQERQLEENAQTKHGTEKARSYQHKRRKKEINLPRRASKRLAGIKVDPIPEIYTRSRARQVAAKQSGEEKSITNKAKSPNNSPSDAAKQINTIKGGLEECLNDGATNTPKSGQGKHFYGKLSTPEKPDEGIAEEHGSNKGQGCVPFLPQEKHANVKEHVTILESGEKIDGKLDYSLDYPLGELLTDPCIAFAIQTLTGVTFETSKNTRIPSELTNSDHPKTSAAAEGYDTRNIAALNMLDVDDKEGCNVFSPAENFAIRQQHADAGGPEIIGKSNVNNTGSSSGKTLDISWMDPCIEFAIKTLTGTAPLDSDLNPKNCLQQQQHSDMALSSVSLDNLCQTDHYSIQYFGTQKPMFKQQQSFVDPTLQQTRNAGIGNSAGARLPHRGDERRNFRQR</sequence>
<dbReference type="InterPro" id="IPR016177">
    <property type="entry name" value="DNA-bd_dom_sf"/>
</dbReference>
<name>A0A4P1R0V9_LUPAN</name>
<dbReference type="Gene3D" id="3.30.890.10">
    <property type="entry name" value="Methyl-cpg-binding Protein 2, Chain A"/>
    <property type="match status" value="2"/>
</dbReference>
<feature type="compositionally biased region" description="Basic and acidic residues" evidence="6">
    <location>
        <begin position="241"/>
        <end position="254"/>
    </location>
</feature>
<dbReference type="KEGG" id="lang:109363276"/>
<feature type="compositionally biased region" description="Polar residues" evidence="6">
    <location>
        <begin position="145"/>
        <end position="156"/>
    </location>
</feature>